<feature type="compositionally biased region" description="Acidic residues" evidence="1">
    <location>
        <begin position="51"/>
        <end position="66"/>
    </location>
</feature>
<dbReference type="Proteomes" id="UP000037136">
    <property type="component" value="Unassembled WGS sequence"/>
</dbReference>
<feature type="region of interest" description="Disordered" evidence="1">
    <location>
        <begin position="1"/>
        <end position="75"/>
    </location>
</feature>
<dbReference type="EMBL" id="LAZP02000389">
    <property type="protein sequence ID" value="PFH57592.1"/>
    <property type="molecule type" value="Genomic_DNA"/>
</dbReference>
<evidence type="ECO:0000313" key="3">
    <source>
        <dbReference type="Proteomes" id="UP000037136"/>
    </source>
</evidence>
<name>A0A2A9P9K2_OPHUN</name>
<sequence length="96" mass="9812">MIASPPQKQADDGQAGDGGGQVELDDGPQPEASERRGALHGSEVAGRVGEVDEAAAAEDAGGEEDGLAGWPLVTGRDEREDCGVVRVEAVEEEGKD</sequence>
<gene>
    <name evidence="2" type="ORF">XA68_14814</name>
</gene>
<accession>A0A2A9P9K2</accession>
<keyword evidence="3" id="KW-1185">Reference proteome</keyword>
<evidence type="ECO:0000313" key="2">
    <source>
        <dbReference type="EMBL" id="PFH57592.1"/>
    </source>
</evidence>
<reference evidence="2 3" key="2">
    <citation type="journal article" date="2017" name="Sci. Rep.">
        <title>Ant-infecting Ophiocordyceps genomes reveal a high diversity of potential behavioral manipulation genes and a possible major role for enterotoxins.</title>
        <authorList>
            <person name="de Bekker C."/>
            <person name="Ohm R.A."/>
            <person name="Evans H.C."/>
            <person name="Brachmann A."/>
            <person name="Hughes D.P."/>
        </authorList>
    </citation>
    <scope>NUCLEOTIDE SEQUENCE [LARGE SCALE GENOMIC DNA]</scope>
    <source>
        <strain evidence="2 3">SC16a</strain>
    </source>
</reference>
<organism evidence="2 3">
    <name type="scientific">Ophiocordyceps unilateralis</name>
    <name type="common">Zombie-ant fungus</name>
    <name type="synonym">Torrubia unilateralis</name>
    <dbReference type="NCBI Taxonomy" id="268505"/>
    <lineage>
        <taxon>Eukaryota</taxon>
        <taxon>Fungi</taxon>
        <taxon>Dikarya</taxon>
        <taxon>Ascomycota</taxon>
        <taxon>Pezizomycotina</taxon>
        <taxon>Sordariomycetes</taxon>
        <taxon>Hypocreomycetidae</taxon>
        <taxon>Hypocreales</taxon>
        <taxon>Ophiocordycipitaceae</taxon>
        <taxon>Ophiocordyceps</taxon>
    </lineage>
</organism>
<reference evidence="2 3" key="1">
    <citation type="journal article" date="2015" name="BMC Genomics">
        <title>Gene expression during zombie ant biting behavior reflects the complexity underlying fungal parasitic behavioral manipulation.</title>
        <authorList>
            <person name="de Bekker C."/>
            <person name="Ohm R.A."/>
            <person name="Loreto R.G."/>
            <person name="Sebastian A."/>
            <person name="Albert I."/>
            <person name="Merrow M."/>
            <person name="Brachmann A."/>
            <person name="Hughes D.P."/>
        </authorList>
    </citation>
    <scope>NUCLEOTIDE SEQUENCE [LARGE SCALE GENOMIC DNA]</scope>
    <source>
        <strain evidence="2 3">SC16a</strain>
    </source>
</reference>
<proteinExistence type="predicted"/>
<dbReference type="AlphaFoldDB" id="A0A2A9P9K2"/>
<protein>
    <submittedName>
        <fullName evidence="2">Uncharacterized protein</fullName>
    </submittedName>
</protein>
<evidence type="ECO:0000256" key="1">
    <source>
        <dbReference type="SAM" id="MobiDB-lite"/>
    </source>
</evidence>
<comment type="caution">
    <text evidence="2">The sequence shown here is derived from an EMBL/GenBank/DDBJ whole genome shotgun (WGS) entry which is preliminary data.</text>
</comment>